<sequence length="66" mass="7656">MNGLATIHDDCLEYELEIISIAEELTERRLKAYKSGKAESFKDIISLLESIKQEAETYKEYLDELN</sequence>
<proteinExistence type="predicted"/>
<evidence type="ECO:0000313" key="1">
    <source>
        <dbReference type="EMBL" id="MXP76693.1"/>
    </source>
</evidence>
<accession>A0A7X3SJJ1</accession>
<organism evidence="1 2">
    <name type="scientific">Sporofaciens musculi</name>
    <dbReference type="NCBI Taxonomy" id="2681861"/>
    <lineage>
        <taxon>Bacteria</taxon>
        <taxon>Bacillati</taxon>
        <taxon>Bacillota</taxon>
        <taxon>Clostridia</taxon>
        <taxon>Lachnospirales</taxon>
        <taxon>Lachnospiraceae</taxon>
        <taxon>Sporofaciens</taxon>
    </lineage>
</organism>
<comment type="caution">
    <text evidence="1">The sequence shown here is derived from an EMBL/GenBank/DDBJ whole genome shotgun (WGS) entry which is preliminary data.</text>
</comment>
<dbReference type="EMBL" id="WUQX01000001">
    <property type="protein sequence ID" value="MXP76693.1"/>
    <property type="molecule type" value="Genomic_DNA"/>
</dbReference>
<protein>
    <submittedName>
        <fullName evidence="1">Uncharacterized protein</fullName>
    </submittedName>
</protein>
<evidence type="ECO:0000313" key="2">
    <source>
        <dbReference type="Proteomes" id="UP000460412"/>
    </source>
</evidence>
<dbReference type="Proteomes" id="UP000460412">
    <property type="component" value="Unassembled WGS sequence"/>
</dbReference>
<name>A0A7X3SJJ1_9FIRM</name>
<keyword evidence="2" id="KW-1185">Reference proteome</keyword>
<reference evidence="1 2" key="1">
    <citation type="submission" date="2019-12" db="EMBL/GenBank/DDBJ databases">
        <title>Sporaefaciens musculi gen. nov., sp. nov., a novel bacterium isolated from the caecum of an obese mouse.</title>
        <authorList>
            <person name="Rasmussen T.S."/>
            <person name="Streidl T."/>
            <person name="Hitch T.C.A."/>
            <person name="Wortmann E."/>
            <person name="Deptula P."/>
            <person name="Hansen M."/>
            <person name="Nielsen D.S."/>
            <person name="Clavel T."/>
            <person name="Vogensen F.K."/>
        </authorList>
    </citation>
    <scope>NUCLEOTIDE SEQUENCE [LARGE SCALE GENOMIC DNA]</scope>
    <source>
        <strain evidence="1 2">WCA-9-b2</strain>
    </source>
</reference>
<dbReference type="RefSeq" id="WP_159751758.1">
    <property type="nucleotide sequence ID" value="NZ_WUQX01000001.1"/>
</dbReference>
<gene>
    <name evidence="1" type="ORF">GN277_15280</name>
</gene>
<dbReference type="AlphaFoldDB" id="A0A7X3SJJ1"/>